<evidence type="ECO:0008006" key="4">
    <source>
        <dbReference type="Google" id="ProtNLM"/>
    </source>
</evidence>
<gene>
    <name evidence="2" type="ORF">MADP07_00008</name>
</gene>
<dbReference type="RefSeq" id="WP_218674607.1">
    <property type="nucleotide sequence ID" value="NZ_CP054878.1"/>
</dbReference>
<protein>
    <recommendedName>
        <fullName evidence="4">Lipoprotein</fullName>
    </recommendedName>
</protein>
<dbReference type="Proteomes" id="UP000746160">
    <property type="component" value="Unassembled WGS sequence"/>
</dbReference>
<evidence type="ECO:0000313" key="2">
    <source>
        <dbReference type="EMBL" id="MBW0602301.1"/>
    </source>
</evidence>
<accession>A0A9Q3L8M1</accession>
<evidence type="ECO:0000256" key="1">
    <source>
        <dbReference type="SAM" id="SignalP"/>
    </source>
</evidence>
<feature type="signal peptide" evidence="1">
    <location>
        <begin position="1"/>
        <end position="27"/>
    </location>
</feature>
<name>A0A9Q3L8M1_9BACT</name>
<evidence type="ECO:0000313" key="3">
    <source>
        <dbReference type="Proteomes" id="UP000746160"/>
    </source>
</evidence>
<organism evidence="2 3">
    <name type="scientific">Mycoplasmopsis anatis</name>
    <dbReference type="NCBI Taxonomy" id="171279"/>
    <lineage>
        <taxon>Bacteria</taxon>
        <taxon>Bacillati</taxon>
        <taxon>Mycoplasmatota</taxon>
        <taxon>Mycoplasmoidales</taxon>
        <taxon>Metamycoplasmataceae</taxon>
        <taxon>Mycoplasmopsis</taxon>
    </lineage>
</organism>
<proteinExistence type="predicted"/>
<dbReference type="AlphaFoldDB" id="A0A9Q3L8M1"/>
<dbReference type="EMBL" id="JABZFG010000001">
    <property type="protein sequence ID" value="MBW0602301.1"/>
    <property type="molecule type" value="Genomic_DNA"/>
</dbReference>
<reference evidence="2" key="1">
    <citation type="journal article" date="2021" name="Genes Genomics">
        <title>Comparative genomic analysis of Mycoplasma anatis strains.</title>
        <authorList>
            <person name="Zhou Q."/>
            <person name="Mai K."/>
            <person name="Yang D."/>
            <person name="Liu J."/>
            <person name="Yan Z."/>
            <person name="Luo C."/>
            <person name="Tan Y."/>
            <person name="Cao S."/>
            <person name="Zhou Q."/>
            <person name="Chen L."/>
            <person name="Chen F."/>
        </authorList>
    </citation>
    <scope>NUCLEOTIDE SEQUENCE</scope>
    <source>
        <strain evidence="2">DP07</strain>
    </source>
</reference>
<keyword evidence="1" id="KW-0732">Signal</keyword>
<feature type="chain" id="PRO_5040389099" description="Lipoprotein" evidence="1">
    <location>
        <begin position="28"/>
        <end position="187"/>
    </location>
</feature>
<comment type="caution">
    <text evidence="2">The sequence shown here is derived from an EMBL/GenBank/DDBJ whole genome shotgun (WGS) entry which is preliminary data.</text>
</comment>
<sequence length="187" mass="21707">MKIKRKIFVLTGIASVASLPMCFTVSAKEHNQNLVNIQKIKKIIEDEESIKIDRLKIVNVKTLDENENSLFLIQKNNNDGIYIYDSISEVFIEKIPSANIKFESNEIYYFGNLSYYKLNIDNKYINLIDNKSKISQEEAELLSKELSNNLARIRLFYEHGKPKFSNKSTNKNKDFGLQKKKVQMSTI</sequence>